<evidence type="ECO:0000313" key="9">
    <source>
        <dbReference type="EMBL" id="QOS29205.1"/>
    </source>
</evidence>
<sequence length="351" mass="40514">MYVGDYSNQIGPPNSMIYLSHLLEKKYSVCMTSNLIKGDSSGDSMTNRSQNCVSRKNNFSIPFRKHLASIRFVALVISFNIKFLVARLVNPNIKFLITQPLLMPWYSFEMVYFIKRANLEISDIGKENKVFHYFESRFIKSKSFKLVYLVKQDYESGHPYSVIPNHFSNECFKVRVANESRIKMHSVGTWNKRKGAELLHELSDLLIEYSKERINIYGGLGNDERLNKLLKSEKFEYHGVISCPYNNFNVGDIFLSFSKVEGLQRSLVEALFMGCIIIAFPRPDSLSLKNYPGVFIVDPNNKYESLKTTLQQIYSLNYLELSELGLKNRSVAMNDFSEEGVLESWVKLLSR</sequence>
<reference evidence="1" key="1">
    <citation type="submission" date="2020-08" db="EMBL/GenBank/DDBJ databases">
        <title>Genetic structure, function and evolution of capsule biosynthesis loci in Vibrio parahaemolyticus.</title>
        <authorList>
            <person name="Li L."/>
            <person name="Bian S."/>
        </authorList>
    </citation>
    <scope>NUCLEOTIDE SEQUENCE</scope>
    <source>
        <strain evidence="2">VP16</strain>
        <strain evidence="4">VP208</strain>
        <strain evidence="3">VP23</strain>
        <strain evidence="8">VP24</strain>
        <strain evidence="7">VP28</strain>
        <strain evidence="1">VP407</strain>
        <strain evidence="6">VP65</strain>
        <strain evidence="9">VP72</strain>
        <strain evidence="5">VP8</strain>
    </source>
</reference>
<dbReference type="EMBL" id="MT898322">
    <property type="protein sequence ID" value="QOS26425.1"/>
    <property type="molecule type" value="Genomic_DNA"/>
</dbReference>
<protein>
    <recommendedName>
        <fullName evidence="10">Glycosyltransferase</fullName>
    </recommendedName>
</protein>
<dbReference type="EMBL" id="MT898240">
    <property type="protein sequence ID" value="QOS23379.1"/>
    <property type="molecule type" value="Genomic_DNA"/>
</dbReference>
<evidence type="ECO:0000313" key="4">
    <source>
        <dbReference type="EMBL" id="QOS21661.1"/>
    </source>
</evidence>
<dbReference type="Pfam" id="PF13692">
    <property type="entry name" value="Glyco_trans_1_4"/>
    <property type="match status" value="1"/>
</dbReference>
<evidence type="ECO:0000313" key="3">
    <source>
        <dbReference type="EMBL" id="QOS20329.1"/>
    </source>
</evidence>
<dbReference type="EMBL" id="MT898074">
    <property type="protein sequence ID" value="QOS17273.1"/>
    <property type="molecule type" value="Genomic_DNA"/>
</dbReference>
<accession>A0A7M1VPU4</accession>
<evidence type="ECO:0000313" key="2">
    <source>
        <dbReference type="EMBL" id="QOS17350.1"/>
    </source>
</evidence>
<evidence type="ECO:0000313" key="6">
    <source>
        <dbReference type="EMBL" id="QOS23486.1"/>
    </source>
</evidence>
<name>A0A7M1VPU4_VIBPH</name>
<dbReference type="SUPFAM" id="SSF53756">
    <property type="entry name" value="UDP-Glycosyltransferase/glycogen phosphorylase"/>
    <property type="match status" value="1"/>
</dbReference>
<dbReference type="EMBL" id="MT898253">
    <property type="protein sequence ID" value="QOS23828.1"/>
    <property type="molecule type" value="Genomic_DNA"/>
</dbReference>
<dbReference type="EMBL" id="MT898157">
    <property type="protein sequence ID" value="QOS20329.1"/>
    <property type="molecule type" value="Genomic_DNA"/>
</dbReference>
<evidence type="ECO:0008006" key="10">
    <source>
        <dbReference type="Google" id="ProtNLM"/>
    </source>
</evidence>
<evidence type="ECO:0000313" key="8">
    <source>
        <dbReference type="EMBL" id="QOS26425.1"/>
    </source>
</evidence>
<evidence type="ECO:0000313" key="7">
    <source>
        <dbReference type="EMBL" id="QOS23828.1"/>
    </source>
</evidence>
<organism evidence="1">
    <name type="scientific">Vibrio parahaemolyticus</name>
    <dbReference type="NCBI Taxonomy" id="670"/>
    <lineage>
        <taxon>Bacteria</taxon>
        <taxon>Pseudomonadati</taxon>
        <taxon>Pseudomonadota</taxon>
        <taxon>Gammaproteobacteria</taxon>
        <taxon>Vibrionales</taxon>
        <taxon>Vibrionaceae</taxon>
        <taxon>Vibrio</taxon>
    </lineage>
</organism>
<dbReference type="AlphaFoldDB" id="A0A7M1VPU4"/>
<evidence type="ECO:0000313" key="1">
    <source>
        <dbReference type="EMBL" id="QOS17273.1"/>
    </source>
</evidence>
<dbReference type="EMBL" id="MT898194">
    <property type="protein sequence ID" value="QOS21661.1"/>
    <property type="molecule type" value="Genomic_DNA"/>
</dbReference>
<gene>
    <name evidence="2" type="ORF">VP16_00019</name>
    <name evidence="4" type="ORF">VP208_00019</name>
    <name evidence="3" type="ORF">VP23_00019</name>
    <name evidence="8" type="ORF">VP24_00019</name>
    <name evidence="7" type="ORF">VP28_00019</name>
    <name evidence="1" type="ORF">VP407_00019</name>
    <name evidence="6" type="ORF">VP65_00019</name>
    <name evidence="9" type="ORF">VP72_00019</name>
    <name evidence="5" type="ORF">VP8_00019</name>
</gene>
<dbReference type="EMBL" id="MT898076">
    <property type="protein sequence ID" value="QOS17350.1"/>
    <property type="molecule type" value="Genomic_DNA"/>
</dbReference>
<dbReference type="Gene3D" id="3.40.50.2000">
    <property type="entry name" value="Glycogen Phosphorylase B"/>
    <property type="match status" value="1"/>
</dbReference>
<dbReference type="EMBL" id="MT898393">
    <property type="protein sequence ID" value="QOS29205.1"/>
    <property type="molecule type" value="Genomic_DNA"/>
</dbReference>
<evidence type="ECO:0000313" key="5">
    <source>
        <dbReference type="EMBL" id="QOS23379.1"/>
    </source>
</evidence>
<proteinExistence type="predicted"/>
<dbReference type="EMBL" id="MT898243">
    <property type="protein sequence ID" value="QOS23486.1"/>
    <property type="molecule type" value="Genomic_DNA"/>
</dbReference>